<keyword evidence="3" id="KW-1185">Reference proteome</keyword>
<name>A0A2R8AUM4_9RHOB</name>
<evidence type="ECO:0000313" key="3">
    <source>
        <dbReference type="Proteomes" id="UP000244904"/>
    </source>
</evidence>
<organism evidence="2 3">
    <name type="scientific">Pseudoprimorskyibacter insulae</name>
    <dbReference type="NCBI Taxonomy" id="1695997"/>
    <lineage>
        <taxon>Bacteria</taxon>
        <taxon>Pseudomonadati</taxon>
        <taxon>Pseudomonadota</taxon>
        <taxon>Alphaproteobacteria</taxon>
        <taxon>Rhodobacterales</taxon>
        <taxon>Paracoccaceae</taxon>
        <taxon>Pseudoprimorskyibacter</taxon>
    </lineage>
</organism>
<feature type="transmembrane region" description="Helical" evidence="1">
    <location>
        <begin position="37"/>
        <end position="57"/>
    </location>
</feature>
<feature type="transmembrane region" description="Helical" evidence="1">
    <location>
        <begin position="12"/>
        <end position="31"/>
    </location>
</feature>
<keyword evidence="1" id="KW-0812">Transmembrane</keyword>
<keyword evidence="1" id="KW-1133">Transmembrane helix</keyword>
<dbReference type="AlphaFoldDB" id="A0A2R8AUM4"/>
<gene>
    <name evidence="2" type="ORF">PRI8871_01528</name>
</gene>
<sequence length="172" mass="18581">MIRPEAAQTLRRWSEPLIGAGVALLGVYWGFFTGGGLLHYIGYAVLLLGAVMVYSGVQRARFAQGGGGPGLVQIVEGRVSYFGPETGGVVDLSDLRSLTLNSGKQRWELRQEGHMPLYIPLKAEGAEALFDAYATLPGIRIEHMLAQLEAGGDHSIVIWQAGPTTPKARRLH</sequence>
<dbReference type="Proteomes" id="UP000244904">
    <property type="component" value="Unassembled WGS sequence"/>
</dbReference>
<evidence type="ECO:0000256" key="1">
    <source>
        <dbReference type="SAM" id="Phobius"/>
    </source>
</evidence>
<dbReference type="RefSeq" id="WP_245897800.1">
    <property type="nucleotide sequence ID" value="NZ_OMOJ01000002.1"/>
</dbReference>
<protein>
    <submittedName>
        <fullName evidence="2">Uncharacterized protein</fullName>
    </submittedName>
</protein>
<keyword evidence="1" id="KW-0472">Membrane</keyword>
<reference evidence="3" key="1">
    <citation type="submission" date="2018-03" db="EMBL/GenBank/DDBJ databases">
        <authorList>
            <person name="Rodrigo-Torres L."/>
            <person name="Arahal R. D."/>
            <person name="Lucena T."/>
        </authorList>
    </citation>
    <scope>NUCLEOTIDE SEQUENCE [LARGE SCALE GENOMIC DNA]</scope>
    <source>
        <strain evidence="3">CECT 8871</strain>
    </source>
</reference>
<accession>A0A2R8AUM4</accession>
<proteinExistence type="predicted"/>
<evidence type="ECO:0000313" key="2">
    <source>
        <dbReference type="EMBL" id="SPF79731.1"/>
    </source>
</evidence>
<dbReference type="EMBL" id="OMOJ01000002">
    <property type="protein sequence ID" value="SPF79731.1"/>
    <property type="molecule type" value="Genomic_DNA"/>
</dbReference>